<name>A0AAE0JCP2_9PEZI</name>
<keyword evidence="3" id="KW-1185">Reference proteome</keyword>
<organism evidence="2 3">
    <name type="scientific">Neurospora tetraspora</name>
    <dbReference type="NCBI Taxonomy" id="94610"/>
    <lineage>
        <taxon>Eukaryota</taxon>
        <taxon>Fungi</taxon>
        <taxon>Dikarya</taxon>
        <taxon>Ascomycota</taxon>
        <taxon>Pezizomycotina</taxon>
        <taxon>Sordariomycetes</taxon>
        <taxon>Sordariomycetidae</taxon>
        <taxon>Sordariales</taxon>
        <taxon>Sordariaceae</taxon>
        <taxon>Neurospora</taxon>
    </lineage>
</organism>
<sequence length="225" mass="25572">MSYQTPVGTSPLKATVAHDANQEPDHAPHRQATDQINPQDEQEKHTDNVALSDDKLSSPFDGTEYQEDSEQNTAKQNNKNPTNQTANTTVESHASVPCHGDLSASQARAIYTWLENQNNPVPDGTYHSVEEHSLVGFSEEELRHRAVDWMEFTHSDKPNGIVVVPPTWYSYSRFGPNRPRAWIKDFTTGRVRPRRMTNDLLVSLSLAERERKLNRERRDRGEPAE</sequence>
<dbReference type="Proteomes" id="UP001278500">
    <property type="component" value="Unassembled WGS sequence"/>
</dbReference>
<comment type="caution">
    <text evidence="2">The sequence shown here is derived from an EMBL/GenBank/DDBJ whole genome shotgun (WGS) entry which is preliminary data.</text>
</comment>
<reference evidence="2" key="1">
    <citation type="journal article" date="2023" name="Mol. Phylogenet. Evol.">
        <title>Genome-scale phylogeny and comparative genomics of the fungal order Sordariales.</title>
        <authorList>
            <person name="Hensen N."/>
            <person name="Bonometti L."/>
            <person name="Westerberg I."/>
            <person name="Brannstrom I.O."/>
            <person name="Guillou S."/>
            <person name="Cros-Aarteil S."/>
            <person name="Calhoun S."/>
            <person name="Haridas S."/>
            <person name="Kuo A."/>
            <person name="Mondo S."/>
            <person name="Pangilinan J."/>
            <person name="Riley R."/>
            <person name="LaButti K."/>
            <person name="Andreopoulos B."/>
            <person name="Lipzen A."/>
            <person name="Chen C."/>
            <person name="Yan M."/>
            <person name="Daum C."/>
            <person name="Ng V."/>
            <person name="Clum A."/>
            <person name="Steindorff A."/>
            <person name="Ohm R.A."/>
            <person name="Martin F."/>
            <person name="Silar P."/>
            <person name="Natvig D.O."/>
            <person name="Lalanne C."/>
            <person name="Gautier V."/>
            <person name="Ament-Velasquez S.L."/>
            <person name="Kruys A."/>
            <person name="Hutchinson M.I."/>
            <person name="Powell A.J."/>
            <person name="Barry K."/>
            <person name="Miller A.N."/>
            <person name="Grigoriev I.V."/>
            <person name="Debuchy R."/>
            <person name="Gladieux P."/>
            <person name="Hiltunen Thoren M."/>
            <person name="Johannesson H."/>
        </authorList>
    </citation>
    <scope>NUCLEOTIDE SEQUENCE</scope>
    <source>
        <strain evidence="2">CBS 560.94</strain>
    </source>
</reference>
<feature type="compositionally biased region" description="Basic and acidic residues" evidence="1">
    <location>
        <begin position="20"/>
        <end position="32"/>
    </location>
</feature>
<accession>A0AAE0JCP2</accession>
<proteinExistence type="predicted"/>
<evidence type="ECO:0000313" key="2">
    <source>
        <dbReference type="EMBL" id="KAK3342378.1"/>
    </source>
</evidence>
<protein>
    <submittedName>
        <fullName evidence="2">Uncharacterized protein</fullName>
    </submittedName>
</protein>
<feature type="compositionally biased region" description="Polar residues" evidence="1">
    <location>
        <begin position="71"/>
        <end position="92"/>
    </location>
</feature>
<gene>
    <name evidence="2" type="ORF">B0H65DRAFT_589446</name>
</gene>
<dbReference type="GeneID" id="87868187"/>
<feature type="region of interest" description="Disordered" evidence="1">
    <location>
        <begin position="1"/>
        <end position="97"/>
    </location>
</feature>
<reference evidence="2" key="2">
    <citation type="submission" date="2023-06" db="EMBL/GenBank/DDBJ databases">
        <authorList>
            <consortium name="Lawrence Berkeley National Laboratory"/>
            <person name="Haridas S."/>
            <person name="Hensen N."/>
            <person name="Bonometti L."/>
            <person name="Westerberg I."/>
            <person name="Brannstrom I.O."/>
            <person name="Guillou S."/>
            <person name="Cros-Aarteil S."/>
            <person name="Calhoun S."/>
            <person name="Kuo A."/>
            <person name="Mondo S."/>
            <person name="Pangilinan J."/>
            <person name="Riley R."/>
            <person name="Labutti K."/>
            <person name="Andreopoulos B."/>
            <person name="Lipzen A."/>
            <person name="Chen C."/>
            <person name="Yanf M."/>
            <person name="Daum C."/>
            <person name="Ng V."/>
            <person name="Clum A."/>
            <person name="Steindorff A."/>
            <person name="Ohm R."/>
            <person name="Martin F."/>
            <person name="Silar P."/>
            <person name="Natvig D."/>
            <person name="Lalanne C."/>
            <person name="Gautier V."/>
            <person name="Ament-Velasquez S.L."/>
            <person name="Kruys A."/>
            <person name="Hutchinson M.I."/>
            <person name="Powell A.J."/>
            <person name="Barry K."/>
            <person name="Miller A.N."/>
            <person name="Grigoriev I.V."/>
            <person name="Debuchy R."/>
            <person name="Gladieux P."/>
            <person name="Thoren M.H."/>
            <person name="Johannesson H."/>
        </authorList>
    </citation>
    <scope>NUCLEOTIDE SEQUENCE</scope>
    <source>
        <strain evidence="2">CBS 560.94</strain>
    </source>
</reference>
<evidence type="ECO:0000313" key="3">
    <source>
        <dbReference type="Proteomes" id="UP001278500"/>
    </source>
</evidence>
<dbReference type="AlphaFoldDB" id="A0AAE0JCP2"/>
<evidence type="ECO:0000256" key="1">
    <source>
        <dbReference type="SAM" id="MobiDB-lite"/>
    </source>
</evidence>
<feature type="compositionally biased region" description="Basic and acidic residues" evidence="1">
    <location>
        <begin position="41"/>
        <end position="56"/>
    </location>
</feature>
<dbReference type="EMBL" id="JAUEPP010000005">
    <property type="protein sequence ID" value="KAK3342378.1"/>
    <property type="molecule type" value="Genomic_DNA"/>
</dbReference>
<dbReference type="RefSeq" id="XP_062680171.1">
    <property type="nucleotide sequence ID" value="XM_062831033.1"/>
</dbReference>